<organism evidence="12 14">
    <name type="scientific">Anaerococcus octavius</name>
    <dbReference type="NCBI Taxonomy" id="54007"/>
    <lineage>
        <taxon>Bacteria</taxon>
        <taxon>Bacillati</taxon>
        <taxon>Bacillota</taxon>
        <taxon>Tissierellia</taxon>
        <taxon>Tissierellales</taxon>
        <taxon>Peptoniphilaceae</taxon>
        <taxon>Anaerococcus</taxon>
    </lineage>
</organism>
<dbReference type="GO" id="GO:0016117">
    <property type="term" value="P:carotenoid biosynthetic process"/>
    <property type="evidence" value="ECO:0007669"/>
    <property type="project" value="UniProtKB-KW"/>
</dbReference>
<protein>
    <recommendedName>
        <fullName evidence="10">4,4'-diaponeurosporenoate glycosyltransferase</fullName>
    </recommendedName>
</protein>
<keyword evidence="6" id="KW-0472">Membrane</keyword>
<dbReference type="Gene3D" id="3.90.550.10">
    <property type="entry name" value="Spore Coat Polysaccharide Biosynthesis Protein SpsA, Chain A"/>
    <property type="match status" value="1"/>
</dbReference>
<evidence type="ECO:0000256" key="8">
    <source>
        <dbReference type="ARBA" id="ARBA00037904"/>
    </source>
</evidence>
<sequence>MVTIIIPTYNEKENIKKIEDVLSKIKGDFDIIFTDGFSTDGTYDMISYPKIQETKYRSRQMNAAAKYARGDYLFFLHCDSIIGSDCINLIENSNLDVGCFTINFTPTNQKLDFIEFFSNLRVKTKHIAFGDQGIFIKKDIFEKIGGYKNIALMEDYQLSLDLKEAGYKIKQLDYPIYSSSRKFTNKEFKTGIMMKFLQKMYRNGYNVEKIAEIYKNI</sequence>
<accession>A0A2I1M9G8</accession>
<keyword evidence="4 12" id="KW-0808">Transferase</keyword>
<dbReference type="NCBIfam" id="TIGR04283">
    <property type="entry name" value="glyco_like_mftF"/>
    <property type="match status" value="1"/>
</dbReference>
<dbReference type="SUPFAM" id="SSF53448">
    <property type="entry name" value="Nucleotide-diphospho-sugar transferases"/>
    <property type="match status" value="1"/>
</dbReference>
<reference evidence="13 15" key="2">
    <citation type="submission" date="2018-06" db="EMBL/GenBank/DDBJ databases">
        <authorList>
            <consortium name="Pathogen Informatics"/>
            <person name="Doyle S."/>
        </authorList>
    </citation>
    <scope>NUCLEOTIDE SEQUENCE [LARGE SCALE GENOMIC DNA]</scope>
    <source>
        <strain evidence="13 15">NCTC9810</strain>
    </source>
</reference>
<evidence type="ECO:0000256" key="6">
    <source>
        <dbReference type="ARBA" id="ARBA00023136"/>
    </source>
</evidence>
<dbReference type="Proteomes" id="UP000234335">
    <property type="component" value="Unassembled WGS sequence"/>
</dbReference>
<evidence type="ECO:0000256" key="1">
    <source>
        <dbReference type="ARBA" id="ARBA00004236"/>
    </source>
</evidence>
<dbReference type="OrthoDB" id="9810303at2"/>
<comment type="subcellular location">
    <subcellularLocation>
        <location evidence="1">Cell membrane</location>
    </subcellularLocation>
</comment>
<evidence type="ECO:0000313" key="13">
    <source>
        <dbReference type="EMBL" id="SUU92113.1"/>
    </source>
</evidence>
<feature type="domain" description="Glycosyltransferase 2-like" evidence="11">
    <location>
        <begin position="3"/>
        <end position="87"/>
    </location>
</feature>
<dbReference type="RefSeq" id="WP_101539902.1">
    <property type="nucleotide sequence ID" value="NZ_CALTZC010000002.1"/>
</dbReference>
<evidence type="ECO:0000256" key="9">
    <source>
        <dbReference type="ARBA" id="ARBA00038120"/>
    </source>
</evidence>
<dbReference type="AlphaFoldDB" id="A0A2I1M9G8"/>
<keyword evidence="2" id="KW-1003">Cell membrane</keyword>
<dbReference type="PANTHER" id="PTHR43646:SF2">
    <property type="entry name" value="GLYCOSYLTRANSFERASE 2-LIKE DOMAIN-CONTAINING PROTEIN"/>
    <property type="match status" value="1"/>
</dbReference>
<comment type="similarity">
    <text evidence="9">Belongs to the glycosyltransferase 2 family. CrtQ subfamily.</text>
</comment>
<evidence type="ECO:0000259" key="11">
    <source>
        <dbReference type="Pfam" id="PF00535"/>
    </source>
</evidence>
<name>A0A2I1M9G8_9FIRM</name>
<comment type="pathway">
    <text evidence="8">Carotenoid biosynthesis; staphyloxanthin biosynthesis; staphyloxanthin from farnesyl diphosphate: step 4/5.</text>
</comment>
<dbReference type="InterPro" id="IPR001173">
    <property type="entry name" value="Glyco_trans_2-like"/>
</dbReference>
<comment type="function">
    <text evidence="7">Catalyzes the glycosylation of 4,4'-diaponeurosporenoate, i.e. the esterification of glucose at the C1'' position with the carboxyl group of 4,4'-diaponeurosporenic acid, to form glycosyl-4,4'-diaponeurosporenoate. This is a step in the biosynthesis of staphyloxanthin, an orange pigment present in most staphylococci strains.</text>
</comment>
<dbReference type="Pfam" id="PF00535">
    <property type="entry name" value="Glycos_transf_2"/>
    <property type="match status" value="1"/>
</dbReference>
<gene>
    <name evidence="12" type="ORF">CYJ34_03185</name>
    <name evidence="13" type="ORF">NCTC9810_00434</name>
</gene>
<dbReference type="EMBL" id="PKGS01000002">
    <property type="protein sequence ID" value="PKZ16803.1"/>
    <property type="molecule type" value="Genomic_DNA"/>
</dbReference>
<evidence type="ECO:0000256" key="3">
    <source>
        <dbReference type="ARBA" id="ARBA00022676"/>
    </source>
</evidence>
<proteinExistence type="inferred from homology"/>
<evidence type="ECO:0000313" key="12">
    <source>
        <dbReference type="EMBL" id="PKZ16803.1"/>
    </source>
</evidence>
<evidence type="ECO:0000256" key="5">
    <source>
        <dbReference type="ARBA" id="ARBA00022746"/>
    </source>
</evidence>
<dbReference type="InterPro" id="IPR029044">
    <property type="entry name" value="Nucleotide-diphossugar_trans"/>
</dbReference>
<evidence type="ECO:0000313" key="14">
    <source>
        <dbReference type="Proteomes" id="UP000234335"/>
    </source>
</evidence>
<dbReference type="EMBL" id="UFTA01000002">
    <property type="protein sequence ID" value="SUU92113.1"/>
    <property type="molecule type" value="Genomic_DNA"/>
</dbReference>
<keyword evidence="3" id="KW-0328">Glycosyltransferase</keyword>
<keyword evidence="14" id="KW-1185">Reference proteome</keyword>
<evidence type="ECO:0000256" key="2">
    <source>
        <dbReference type="ARBA" id="ARBA00022475"/>
    </source>
</evidence>
<evidence type="ECO:0000313" key="15">
    <source>
        <dbReference type="Proteomes" id="UP000255124"/>
    </source>
</evidence>
<dbReference type="GO" id="GO:0005886">
    <property type="term" value="C:plasma membrane"/>
    <property type="evidence" value="ECO:0007669"/>
    <property type="project" value="UniProtKB-SubCell"/>
</dbReference>
<evidence type="ECO:0000256" key="10">
    <source>
        <dbReference type="ARBA" id="ARBA00040345"/>
    </source>
</evidence>
<evidence type="ECO:0000256" key="7">
    <source>
        <dbReference type="ARBA" id="ARBA00037281"/>
    </source>
</evidence>
<keyword evidence="5" id="KW-0125">Carotenoid biosynthesis</keyword>
<evidence type="ECO:0000256" key="4">
    <source>
        <dbReference type="ARBA" id="ARBA00022679"/>
    </source>
</evidence>
<dbReference type="Proteomes" id="UP000255124">
    <property type="component" value="Unassembled WGS sequence"/>
</dbReference>
<dbReference type="GO" id="GO:0016757">
    <property type="term" value="F:glycosyltransferase activity"/>
    <property type="evidence" value="ECO:0007669"/>
    <property type="project" value="UniProtKB-KW"/>
</dbReference>
<dbReference type="InterPro" id="IPR026461">
    <property type="entry name" value="Trfase_2_rSAM/seldom_assoc"/>
</dbReference>
<dbReference type="PANTHER" id="PTHR43646">
    <property type="entry name" value="GLYCOSYLTRANSFERASE"/>
    <property type="match status" value="1"/>
</dbReference>
<reference evidence="12 14" key="1">
    <citation type="submission" date="2017-12" db="EMBL/GenBank/DDBJ databases">
        <title>Phylogenetic diversity of female urinary microbiome.</title>
        <authorList>
            <person name="Thomas-White K."/>
            <person name="Wolfe A.J."/>
        </authorList>
    </citation>
    <scope>NUCLEOTIDE SEQUENCE [LARGE SCALE GENOMIC DNA]</scope>
    <source>
        <strain evidence="12 14">UMB0119</strain>
    </source>
</reference>